<evidence type="ECO:0000256" key="7">
    <source>
        <dbReference type="ARBA" id="ARBA00023237"/>
    </source>
</evidence>
<evidence type="ECO:0000256" key="9">
    <source>
        <dbReference type="RuleBase" id="RU003357"/>
    </source>
</evidence>
<dbReference type="Pfam" id="PF07715">
    <property type="entry name" value="Plug"/>
    <property type="match status" value="1"/>
</dbReference>
<organism evidence="12 13">
    <name type="scientific">Chitinophaga agrisoli</name>
    <dbReference type="NCBI Taxonomy" id="2607653"/>
    <lineage>
        <taxon>Bacteria</taxon>
        <taxon>Pseudomonadati</taxon>
        <taxon>Bacteroidota</taxon>
        <taxon>Chitinophagia</taxon>
        <taxon>Chitinophagales</taxon>
        <taxon>Chitinophagaceae</taxon>
        <taxon>Chitinophaga</taxon>
    </lineage>
</organism>
<dbReference type="Gene3D" id="2.60.40.1120">
    <property type="entry name" value="Carboxypeptidase-like, regulatory domain"/>
    <property type="match status" value="1"/>
</dbReference>
<evidence type="ECO:0000256" key="4">
    <source>
        <dbReference type="ARBA" id="ARBA00022692"/>
    </source>
</evidence>
<dbReference type="AlphaFoldDB" id="A0A5B2VLS0"/>
<dbReference type="Gene3D" id="2.170.130.10">
    <property type="entry name" value="TonB-dependent receptor, plug domain"/>
    <property type="match status" value="1"/>
</dbReference>
<dbReference type="InterPro" id="IPR037066">
    <property type="entry name" value="Plug_dom_sf"/>
</dbReference>
<dbReference type="NCBIfam" id="TIGR04057">
    <property type="entry name" value="SusC_RagA_signa"/>
    <property type="match status" value="1"/>
</dbReference>
<dbReference type="Proteomes" id="UP000324611">
    <property type="component" value="Unassembled WGS sequence"/>
</dbReference>
<dbReference type="NCBIfam" id="TIGR04056">
    <property type="entry name" value="OMP_RagA_SusC"/>
    <property type="match status" value="1"/>
</dbReference>
<evidence type="ECO:0000256" key="6">
    <source>
        <dbReference type="ARBA" id="ARBA00023136"/>
    </source>
</evidence>
<keyword evidence="5 9" id="KW-0798">TonB box</keyword>
<dbReference type="Gene3D" id="2.40.170.20">
    <property type="entry name" value="TonB-dependent receptor, beta-barrel domain"/>
    <property type="match status" value="1"/>
</dbReference>
<keyword evidence="3 8" id="KW-1134">Transmembrane beta strand</keyword>
<evidence type="ECO:0000313" key="13">
    <source>
        <dbReference type="Proteomes" id="UP000324611"/>
    </source>
</evidence>
<comment type="caution">
    <text evidence="12">The sequence shown here is derived from an EMBL/GenBank/DDBJ whole genome shotgun (WGS) entry which is preliminary data.</text>
</comment>
<reference evidence="12 13" key="1">
    <citation type="submission" date="2019-09" db="EMBL/GenBank/DDBJ databases">
        <title>Chitinophaga ginsengihumi sp. nov., isolated from soil of ginseng rhizosphere.</title>
        <authorList>
            <person name="Lee J."/>
        </authorList>
    </citation>
    <scope>NUCLEOTIDE SEQUENCE [LARGE SCALE GENOMIC DNA]</scope>
    <source>
        <strain evidence="12 13">BN140078</strain>
    </source>
</reference>
<dbReference type="PROSITE" id="PS52016">
    <property type="entry name" value="TONB_DEPENDENT_REC_3"/>
    <property type="match status" value="1"/>
</dbReference>
<evidence type="ECO:0000256" key="2">
    <source>
        <dbReference type="ARBA" id="ARBA00022448"/>
    </source>
</evidence>
<reference evidence="12 13" key="2">
    <citation type="submission" date="2019-09" db="EMBL/GenBank/DDBJ databases">
        <authorList>
            <person name="Jin C."/>
        </authorList>
    </citation>
    <scope>NUCLEOTIDE SEQUENCE [LARGE SCALE GENOMIC DNA]</scope>
    <source>
        <strain evidence="12 13">BN140078</strain>
    </source>
</reference>
<evidence type="ECO:0000256" key="5">
    <source>
        <dbReference type="ARBA" id="ARBA00023077"/>
    </source>
</evidence>
<keyword evidence="6 8" id="KW-0472">Membrane</keyword>
<dbReference type="EMBL" id="VUOC01000004">
    <property type="protein sequence ID" value="KAA2239590.1"/>
    <property type="molecule type" value="Genomic_DNA"/>
</dbReference>
<feature type="domain" description="TonB-dependent receptor plug" evidence="11">
    <location>
        <begin position="141"/>
        <end position="249"/>
    </location>
</feature>
<feature type="domain" description="TonB-dependent receptor-like beta-barrel" evidence="10">
    <location>
        <begin position="426"/>
        <end position="806"/>
    </location>
</feature>
<evidence type="ECO:0000256" key="3">
    <source>
        <dbReference type="ARBA" id="ARBA00022452"/>
    </source>
</evidence>
<accession>A0A5B2VLS0</accession>
<sequence length="1067" mass="116909">MDHHPKIAYMKTTIPHTAFYVQRCAKNCMAIALIWLTTLLLIQTPLLAQDKRVTGRVIDEKGESVPGATVIVKGTNKGTTTDSSGTFHLNVPASTTITITFTGYAPQDINVGDGRSLNIRLMTASKELDQIVVVGYGTQRKRDVTGSVVSVNERALREVPVANLQSALQGRAAGLEVQKTGTKPGAGAVIRIRGERSINGSNDPLLVLDGIPYEGGNINDINPDDVASVEILKDASATAIYGSRGSNGVILISTKRGRTGEARLNYNGYYGINKVRTKYKVFNAQEYQDLRNGSVYAGGYMPEEQASIAAGRSTDWQDLMYEDGHVTDQNLSVGGGSAGNSWSLGGGYYKETAVLPGQDFTRYSLRATIDSKVGKRIKIGLNTLNTVNVTNGSQFVDPMFPLLTLSPLMPAYDDNGKLLLSPTGNTDDRVGQYNPLFLKNNNNNWIDRITRMRSFNSLYGELQIAEGLKYRINVGLDYRKQESDQFRSSDNAQNPSYFRARLGNTASVNNFEGWGYTLENIVTYEKTIAQKHRINVTGLYSYQEDHTHNTFVSKDSIDENFIQFYNLGQANASNNVKPVVSGAESSFALLSYMARINYSYDDRYLLTLTGRIDGSSRLAPGNKYHRYPAISAGWNASNESFMKGIQWLSNLKLRVGYGQTSNQSINPYSSLGQVSTYNGIGDVGSLGSITRYNYGPTVVSGYNLTALPNSSLDWEYTKTVNVGVDFGLFNSRITGSVDWYHANTFNILYGITLPATSGVRGQYLTNIGEMENKGLEIALSSNNISTKDGFTWSTDLNIFLNRNKLLKLTDGFTQNIASQLFIGQPLTAIYDYTKLGIWQTSETAEAAKFGNLPGDIKLADISGPGGKPDGVIDPNYDRHVIGSSQADWQGGITNRFAYKGFDLSFVVYARFGGLLVSQLHQPFAAYTALLNGNRNTIKVDYWTPENPTNDFPSPTSMTRTRPIGTDLTTLGYYDASFVKLRSVNLGYNFSPRIVRHVGAQSIRIYLTVQNPWVIYSPYMRAGGVDPEATGTGNQGIQNPGNLSTRALTISASTPPTMSFLAGANLSF</sequence>
<dbReference type="InterPro" id="IPR000531">
    <property type="entry name" value="Beta-barrel_TonB"/>
</dbReference>
<comment type="similarity">
    <text evidence="8 9">Belongs to the TonB-dependent receptor family.</text>
</comment>
<keyword evidence="13" id="KW-1185">Reference proteome</keyword>
<keyword evidence="4 8" id="KW-0812">Transmembrane</keyword>
<name>A0A5B2VLS0_9BACT</name>
<keyword evidence="2 8" id="KW-0813">Transport</keyword>
<evidence type="ECO:0000256" key="8">
    <source>
        <dbReference type="PROSITE-ProRule" id="PRU01360"/>
    </source>
</evidence>
<evidence type="ECO:0000259" key="10">
    <source>
        <dbReference type="Pfam" id="PF00593"/>
    </source>
</evidence>
<dbReference type="Pfam" id="PF13715">
    <property type="entry name" value="CarbopepD_reg_2"/>
    <property type="match status" value="1"/>
</dbReference>
<gene>
    <name evidence="12" type="ORF">F0L74_25705</name>
</gene>
<proteinExistence type="inferred from homology"/>
<keyword evidence="7 8" id="KW-0998">Cell outer membrane</keyword>
<protein>
    <submittedName>
        <fullName evidence="12">TonB-dependent receptor</fullName>
    </submittedName>
</protein>
<dbReference type="SUPFAM" id="SSF49464">
    <property type="entry name" value="Carboxypeptidase regulatory domain-like"/>
    <property type="match status" value="1"/>
</dbReference>
<keyword evidence="12" id="KW-0675">Receptor</keyword>
<dbReference type="InterPro" id="IPR036942">
    <property type="entry name" value="Beta-barrel_TonB_sf"/>
</dbReference>
<dbReference type="InterPro" id="IPR023996">
    <property type="entry name" value="TonB-dep_OMP_SusC/RagA"/>
</dbReference>
<dbReference type="InterPro" id="IPR008969">
    <property type="entry name" value="CarboxyPept-like_regulatory"/>
</dbReference>
<dbReference type="SUPFAM" id="SSF56935">
    <property type="entry name" value="Porins"/>
    <property type="match status" value="1"/>
</dbReference>
<dbReference type="InterPro" id="IPR012910">
    <property type="entry name" value="Plug_dom"/>
</dbReference>
<dbReference type="GO" id="GO:0009279">
    <property type="term" value="C:cell outer membrane"/>
    <property type="evidence" value="ECO:0007669"/>
    <property type="project" value="UniProtKB-SubCell"/>
</dbReference>
<dbReference type="InterPro" id="IPR039426">
    <property type="entry name" value="TonB-dep_rcpt-like"/>
</dbReference>
<evidence type="ECO:0000259" key="11">
    <source>
        <dbReference type="Pfam" id="PF07715"/>
    </source>
</evidence>
<evidence type="ECO:0000256" key="1">
    <source>
        <dbReference type="ARBA" id="ARBA00004571"/>
    </source>
</evidence>
<dbReference type="Pfam" id="PF00593">
    <property type="entry name" value="TonB_dep_Rec_b-barrel"/>
    <property type="match status" value="1"/>
</dbReference>
<dbReference type="InterPro" id="IPR023997">
    <property type="entry name" value="TonB-dep_OMP_SusC/RagA_CS"/>
</dbReference>
<evidence type="ECO:0000313" key="12">
    <source>
        <dbReference type="EMBL" id="KAA2239590.1"/>
    </source>
</evidence>
<comment type="subcellular location">
    <subcellularLocation>
        <location evidence="1 8">Cell outer membrane</location>
        <topology evidence="1 8">Multi-pass membrane protein</topology>
    </subcellularLocation>
</comment>